<dbReference type="PANTHER" id="PTHR44086">
    <property type="entry name" value="THIOSULFATE SULFURTRANSFERASE RDL2, MITOCHONDRIAL-RELATED"/>
    <property type="match status" value="1"/>
</dbReference>
<evidence type="ECO:0000313" key="5">
    <source>
        <dbReference type="Proteomes" id="UP000694395"/>
    </source>
</evidence>
<reference evidence="3" key="4">
    <citation type="submission" date="2025-05" db="UniProtKB">
        <authorList>
            <consortium name="Ensembl"/>
        </authorList>
    </citation>
    <scope>IDENTIFICATION</scope>
</reference>
<sequence>MAQKACSRLAAAIPWLLANRNVIPASRRALSNTFGTHSRCASYIHVTHKVYVLRSFSSSPLPETDVSYEQLKKLLATRTSVVIDVREPWELREYGNIPGSINVPLGQVNLALQLNPEEFKEKYGGDMPQPTDHIVFSCLAGIRSQKALDQAVSLGYKDAQHYAGGWQDWAKCEQES</sequence>
<name>A0A060XNC6_ONCMY</name>
<dbReference type="InterPro" id="IPR001763">
    <property type="entry name" value="Rhodanese-like_dom"/>
</dbReference>
<dbReference type="STRING" id="8022.A0A060XNC6"/>
<evidence type="ECO:0000313" key="4">
    <source>
        <dbReference type="Proteomes" id="UP000193380"/>
    </source>
</evidence>
<dbReference type="EMBL" id="FR905687">
    <property type="protein sequence ID" value="CDQ80971.1"/>
    <property type="molecule type" value="Genomic_DNA"/>
</dbReference>
<organism evidence="2 4">
    <name type="scientific">Oncorhynchus mykiss</name>
    <name type="common">Rainbow trout</name>
    <name type="synonym">Salmo gairdneri</name>
    <dbReference type="NCBI Taxonomy" id="8022"/>
    <lineage>
        <taxon>Eukaryota</taxon>
        <taxon>Metazoa</taxon>
        <taxon>Chordata</taxon>
        <taxon>Craniata</taxon>
        <taxon>Vertebrata</taxon>
        <taxon>Euteleostomi</taxon>
        <taxon>Actinopterygii</taxon>
        <taxon>Neopterygii</taxon>
        <taxon>Teleostei</taxon>
        <taxon>Protacanthopterygii</taxon>
        <taxon>Salmoniformes</taxon>
        <taxon>Salmonidae</taxon>
        <taxon>Salmoninae</taxon>
        <taxon>Oncorhynchus</taxon>
    </lineage>
</organism>
<evidence type="ECO:0000259" key="1">
    <source>
        <dbReference type="PROSITE" id="PS50206"/>
    </source>
</evidence>
<dbReference type="RefSeq" id="XP_021452038.1">
    <property type="nucleotide sequence ID" value="XM_021596363.2"/>
</dbReference>
<proteinExistence type="predicted"/>
<reference evidence="2" key="2">
    <citation type="submission" date="2014-03" db="EMBL/GenBank/DDBJ databases">
        <authorList>
            <person name="Genoscope - CEA"/>
        </authorList>
    </citation>
    <scope>NUCLEOTIDE SEQUENCE</scope>
</reference>
<reference evidence="3 5" key="3">
    <citation type="submission" date="2020-07" db="EMBL/GenBank/DDBJ databases">
        <title>A long reads based de novo assembly of the rainbow trout Arlee double haploid line genome.</title>
        <authorList>
            <person name="Gao G."/>
            <person name="Palti Y."/>
        </authorList>
    </citation>
    <scope>NUCLEOTIDE SEQUENCE [LARGE SCALE GENOMIC DNA]</scope>
</reference>
<dbReference type="Proteomes" id="UP000193380">
    <property type="component" value="Unassembled WGS sequence"/>
</dbReference>
<dbReference type="GeneTree" id="ENSGT00940000163155"/>
<dbReference type="OrthoDB" id="566238at2759"/>
<dbReference type="SUPFAM" id="SSF52821">
    <property type="entry name" value="Rhodanese/Cell cycle control phosphatase"/>
    <property type="match status" value="1"/>
</dbReference>
<dbReference type="PROSITE" id="PS50206">
    <property type="entry name" value="RHODANESE_3"/>
    <property type="match status" value="1"/>
</dbReference>
<dbReference type="GeneID" id="110519069"/>
<dbReference type="PaxDb" id="8022-A0A060XNC6"/>
<dbReference type="Ensembl" id="ENSOMYT00000015859.2">
    <property type="protein sequence ID" value="ENSOMYP00000014328.1"/>
    <property type="gene ID" value="ENSOMYG00000007121.2"/>
</dbReference>
<dbReference type="PANTHER" id="PTHR44086:SF10">
    <property type="entry name" value="THIOSULFATE SULFURTRANSFERASE_RHODANESE-LIKE DOMAIN-CONTAINING PROTEIN 3"/>
    <property type="match status" value="1"/>
</dbReference>
<dbReference type="AlphaFoldDB" id="A0A060XNC6"/>
<keyword evidence="5" id="KW-1185">Reference proteome</keyword>
<protein>
    <submittedName>
        <fullName evidence="3">Thiosulfate sulfurtransferase like domain containing 3</fullName>
    </submittedName>
</protein>
<gene>
    <name evidence="3" type="primary">tstd3</name>
    <name evidence="2" type="ORF">GSONMT00020756001</name>
</gene>
<dbReference type="Proteomes" id="UP000694395">
    <property type="component" value="Chromosome 3"/>
</dbReference>
<dbReference type="InterPro" id="IPR036873">
    <property type="entry name" value="Rhodanese-like_dom_sf"/>
</dbReference>
<dbReference type="Gene3D" id="3.40.250.10">
    <property type="entry name" value="Rhodanese-like domain"/>
    <property type="match status" value="1"/>
</dbReference>
<feature type="domain" description="Rhodanese" evidence="1">
    <location>
        <begin position="76"/>
        <end position="174"/>
    </location>
</feature>
<evidence type="ECO:0000313" key="2">
    <source>
        <dbReference type="EMBL" id="CDQ80971.1"/>
    </source>
</evidence>
<reference evidence="2" key="1">
    <citation type="journal article" date="2014" name="Nat. Commun.">
        <title>The rainbow trout genome provides novel insights into evolution after whole-genome duplication in vertebrates.</title>
        <authorList>
            <person name="Berthelot C."/>
            <person name="Brunet F."/>
            <person name="Chalopin D."/>
            <person name="Juanchich A."/>
            <person name="Bernard M."/>
            <person name="Noel B."/>
            <person name="Bento P."/>
            <person name="Da Silva C."/>
            <person name="Labadie K."/>
            <person name="Alberti A."/>
            <person name="Aury J.M."/>
            <person name="Louis A."/>
            <person name="Dehais P."/>
            <person name="Bardou P."/>
            <person name="Montfort J."/>
            <person name="Klopp C."/>
            <person name="Cabau C."/>
            <person name="Gaspin C."/>
            <person name="Thorgaard G.H."/>
            <person name="Boussaha M."/>
            <person name="Quillet E."/>
            <person name="Guyomard R."/>
            <person name="Galiana D."/>
            <person name="Bobe J."/>
            <person name="Volff J.N."/>
            <person name="Genet C."/>
            <person name="Wincker P."/>
            <person name="Jaillon O."/>
            <person name="Roest Crollius H."/>
            <person name="Guiguen Y."/>
        </authorList>
    </citation>
    <scope>NUCLEOTIDE SEQUENCE [LARGE SCALE GENOMIC DNA]</scope>
</reference>
<accession>A0A060XNC6</accession>
<dbReference type="CTD" id="100130890"/>
<evidence type="ECO:0000313" key="3">
    <source>
        <dbReference type="Ensembl" id="ENSOMYP00000014328.1"/>
    </source>
</evidence>
<dbReference type="KEGG" id="omy:110519069"/>
<dbReference type="SMART" id="SM00450">
    <property type="entry name" value="RHOD"/>
    <property type="match status" value="1"/>
</dbReference>
<dbReference type="Pfam" id="PF00581">
    <property type="entry name" value="Rhodanese"/>
    <property type="match status" value="1"/>
</dbReference>